<dbReference type="Proteomes" id="UP000001542">
    <property type="component" value="Unassembled WGS sequence"/>
</dbReference>
<accession>A2FK32</accession>
<dbReference type="SMR" id="A2FK32"/>
<dbReference type="VEuPathDB" id="TrichDB:TVAGG3_0218250"/>
<dbReference type="InParanoid" id="A2FK32"/>
<proteinExistence type="predicted"/>
<evidence type="ECO:0000313" key="2">
    <source>
        <dbReference type="EMBL" id="EAX94741.1"/>
    </source>
</evidence>
<dbReference type="EMBL" id="DS113840">
    <property type="protein sequence ID" value="EAX94741.1"/>
    <property type="molecule type" value="Genomic_DNA"/>
</dbReference>
<reference evidence="2" key="2">
    <citation type="journal article" date="2007" name="Science">
        <title>Draft genome sequence of the sexually transmitted pathogen Trichomonas vaginalis.</title>
        <authorList>
            <person name="Carlton J.M."/>
            <person name="Hirt R.P."/>
            <person name="Silva J.C."/>
            <person name="Delcher A.L."/>
            <person name="Schatz M."/>
            <person name="Zhao Q."/>
            <person name="Wortman J.R."/>
            <person name="Bidwell S.L."/>
            <person name="Alsmark U.C.M."/>
            <person name="Besteiro S."/>
            <person name="Sicheritz-Ponten T."/>
            <person name="Noel C.J."/>
            <person name="Dacks J.B."/>
            <person name="Foster P.G."/>
            <person name="Simillion C."/>
            <person name="Van de Peer Y."/>
            <person name="Miranda-Saavedra D."/>
            <person name="Barton G.J."/>
            <person name="Westrop G.D."/>
            <person name="Mueller S."/>
            <person name="Dessi D."/>
            <person name="Fiori P.L."/>
            <person name="Ren Q."/>
            <person name="Paulsen I."/>
            <person name="Zhang H."/>
            <person name="Bastida-Corcuera F.D."/>
            <person name="Simoes-Barbosa A."/>
            <person name="Brown M.T."/>
            <person name="Hayes R.D."/>
            <person name="Mukherjee M."/>
            <person name="Okumura C.Y."/>
            <person name="Schneider R."/>
            <person name="Smith A.J."/>
            <person name="Vanacova S."/>
            <person name="Villalvazo M."/>
            <person name="Haas B.J."/>
            <person name="Pertea M."/>
            <person name="Feldblyum T.V."/>
            <person name="Utterback T.R."/>
            <person name="Shu C.L."/>
            <person name="Osoegawa K."/>
            <person name="de Jong P.J."/>
            <person name="Hrdy I."/>
            <person name="Horvathova L."/>
            <person name="Zubacova Z."/>
            <person name="Dolezal P."/>
            <person name="Malik S.B."/>
            <person name="Logsdon J.M. Jr."/>
            <person name="Henze K."/>
            <person name="Gupta A."/>
            <person name="Wang C.C."/>
            <person name="Dunne R.L."/>
            <person name="Upcroft J.A."/>
            <person name="Upcroft P."/>
            <person name="White O."/>
            <person name="Salzberg S.L."/>
            <person name="Tang P."/>
            <person name="Chiu C.-H."/>
            <person name="Lee Y.-S."/>
            <person name="Embley T.M."/>
            <person name="Coombs G.H."/>
            <person name="Mottram J.C."/>
            <person name="Tachezy J."/>
            <person name="Fraser-Liggett C.M."/>
            <person name="Johnson P.J."/>
        </authorList>
    </citation>
    <scope>NUCLEOTIDE SEQUENCE [LARGE SCALE GENOMIC DNA]</scope>
    <source>
        <strain evidence="2">G3</strain>
    </source>
</reference>
<dbReference type="RefSeq" id="XP_001307671.1">
    <property type="nucleotide sequence ID" value="XM_001307670.1"/>
</dbReference>
<reference evidence="2" key="1">
    <citation type="submission" date="2006-10" db="EMBL/GenBank/DDBJ databases">
        <authorList>
            <person name="Amadeo P."/>
            <person name="Zhao Q."/>
            <person name="Wortman J."/>
            <person name="Fraser-Liggett C."/>
            <person name="Carlton J."/>
        </authorList>
    </citation>
    <scope>NUCLEOTIDE SEQUENCE</scope>
    <source>
        <strain evidence="2">G3</strain>
    </source>
</reference>
<sequence length="224" mass="25905">MLSARANIQNIAGPNVAELSCDDVRIEFHQFHVKIPQFLTILRILKQHEMLQNVSIPNNIRSFCFNRFIFDYWDTFKKILEKIQRRNIRAPEYQGLVNDLRNGETRQINELFEYNGSYDTFVIHYFFLFFIDGQRGGRTCHYMAHNSKIGLYGCFQYIPLSILKKQVDLSIGNRRVIRPALPQRNTSTPNPGGGGPPHQASADAGPPFLDNESFNFDDSLFELE</sequence>
<feature type="region of interest" description="Disordered" evidence="1">
    <location>
        <begin position="178"/>
        <end position="224"/>
    </location>
</feature>
<keyword evidence="3" id="KW-1185">Reference proteome</keyword>
<dbReference type="KEGG" id="tva:4752482"/>
<name>A2FK32_TRIV3</name>
<organism evidence="2 3">
    <name type="scientific">Trichomonas vaginalis (strain ATCC PRA-98 / G3)</name>
    <dbReference type="NCBI Taxonomy" id="412133"/>
    <lineage>
        <taxon>Eukaryota</taxon>
        <taxon>Metamonada</taxon>
        <taxon>Parabasalia</taxon>
        <taxon>Trichomonadida</taxon>
        <taxon>Trichomonadidae</taxon>
        <taxon>Trichomonas</taxon>
    </lineage>
</organism>
<evidence type="ECO:0000313" key="3">
    <source>
        <dbReference type="Proteomes" id="UP000001542"/>
    </source>
</evidence>
<dbReference type="AlphaFoldDB" id="A2FK32"/>
<evidence type="ECO:0000256" key="1">
    <source>
        <dbReference type="SAM" id="MobiDB-lite"/>
    </source>
</evidence>
<protein>
    <submittedName>
        <fullName evidence="2">Uncharacterized protein</fullName>
    </submittedName>
</protein>
<dbReference type="VEuPathDB" id="TrichDB:TVAG_480220"/>
<gene>
    <name evidence="2" type="ORF">TVAG_480220</name>
</gene>